<dbReference type="EMBL" id="BAAAQX010000024">
    <property type="protein sequence ID" value="GAA2211998.1"/>
    <property type="molecule type" value="Genomic_DNA"/>
</dbReference>
<comment type="caution">
    <text evidence="2">The sequence shown here is derived from an EMBL/GenBank/DDBJ whole genome shotgun (WGS) entry which is preliminary data.</text>
</comment>
<name>A0ABN3CRC6_9ACTN</name>
<gene>
    <name evidence="2" type="ORF">GCM10009850_074600</name>
</gene>
<sequence>MAVVQNPTQSLAGDVAALAYIAAFAPDKRESVNTLIADPPPGATLSPAHRTP</sequence>
<accession>A0ABN3CRC6</accession>
<evidence type="ECO:0000313" key="2">
    <source>
        <dbReference type="EMBL" id="GAA2211998.1"/>
    </source>
</evidence>
<feature type="region of interest" description="Disordered" evidence="1">
    <location>
        <begin position="33"/>
        <end position="52"/>
    </location>
</feature>
<proteinExistence type="predicted"/>
<protein>
    <submittedName>
        <fullName evidence="2">Uncharacterized protein</fullName>
    </submittedName>
</protein>
<dbReference type="Proteomes" id="UP001499843">
    <property type="component" value="Unassembled WGS sequence"/>
</dbReference>
<evidence type="ECO:0000313" key="3">
    <source>
        <dbReference type="Proteomes" id="UP001499843"/>
    </source>
</evidence>
<keyword evidence="3" id="KW-1185">Reference proteome</keyword>
<evidence type="ECO:0000256" key="1">
    <source>
        <dbReference type="SAM" id="MobiDB-lite"/>
    </source>
</evidence>
<reference evidence="2 3" key="1">
    <citation type="journal article" date="2019" name="Int. J. Syst. Evol. Microbiol.">
        <title>The Global Catalogue of Microorganisms (GCM) 10K type strain sequencing project: providing services to taxonomists for standard genome sequencing and annotation.</title>
        <authorList>
            <consortium name="The Broad Institute Genomics Platform"/>
            <consortium name="The Broad Institute Genome Sequencing Center for Infectious Disease"/>
            <person name="Wu L."/>
            <person name="Ma J."/>
        </authorList>
    </citation>
    <scope>NUCLEOTIDE SEQUENCE [LARGE SCALE GENOMIC DNA]</scope>
    <source>
        <strain evidence="2 3">JCM 16114</strain>
    </source>
</reference>
<organism evidence="2 3">
    <name type="scientific">Nonomuraea monospora</name>
    <dbReference type="NCBI Taxonomy" id="568818"/>
    <lineage>
        <taxon>Bacteria</taxon>
        <taxon>Bacillati</taxon>
        <taxon>Actinomycetota</taxon>
        <taxon>Actinomycetes</taxon>
        <taxon>Streptosporangiales</taxon>
        <taxon>Streptosporangiaceae</taxon>
        <taxon>Nonomuraea</taxon>
    </lineage>
</organism>